<gene>
    <name evidence="2" type="ORF">Salmuc_02706</name>
</gene>
<proteinExistence type="predicted"/>
<dbReference type="Gene3D" id="2.60.120.380">
    <property type="match status" value="1"/>
</dbReference>
<protein>
    <submittedName>
        <fullName evidence="2">Uncharacterized protein</fullName>
    </submittedName>
</protein>
<dbReference type="Proteomes" id="UP000015347">
    <property type="component" value="Unassembled WGS sequence"/>
</dbReference>
<dbReference type="EMBL" id="APVH01000009">
    <property type="protein sequence ID" value="EPX85327.1"/>
    <property type="molecule type" value="Genomic_DNA"/>
</dbReference>
<dbReference type="OrthoDB" id="964913at2"/>
<feature type="chain" id="PRO_5004568383" evidence="1">
    <location>
        <begin position="22"/>
        <end position="202"/>
    </location>
</feature>
<dbReference type="AlphaFoldDB" id="S9R0C9"/>
<keyword evidence="3" id="KW-1185">Reference proteome</keyword>
<dbReference type="RefSeq" id="WP_020039894.1">
    <property type="nucleotide sequence ID" value="NZ_KE557273.1"/>
</dbReference>
<sequence>MKIRTGATVAWAVLAAGAVQAADVGQDSIDRCIDTLRSEQGAQGGTVLSTEFSEANSLVMLEDASGTSWRCLVSNDGSWAEVTMSGQASGGSSASAEPTTTTEVIRFATGTSGQQVTGTLTPGSSARYVLGAGAGQTLDVEFVNTDPAIEYQVFHPDGSRLAPQTPASQALTVNTFLAGDHVVEVINRGTGDAKFAVYMGLN</sequence>
<evidence type="ECO:0000313" key="3">
    <source>
        <dbReference type="Proteomes" id="UP000015347"/>
    </source>
</evidence>
<dbReference type="SUPFAM" id="SSF89372">
    <property type="entry name" value="Fucose-specific lectin"/>
    <property type="match status" value="1"/>
</dbReference>
<comment type="caution">
    <text evidence="2">The sequence shown here is derived from an EMBL/GenBank/DDBJ whole genome shotgun (WGS) entry which is preliminary data.</text>
</comment>
<reference evidence="3" key="1">
    <citation type="journal article" date="2014" name="Stand. Genomic Sci.">
        <title>Genome sequence of the exopolysaccharide-producing Salipiger mucosus type strain (DSM 16094(T)), a moderately halophilic member of the Roseobacter clade.</title>
        <authorList>
            <person name="Riedel T."/>
            <person name="Spring S."/>
            <person name="Fiebig A."/>
            <person name="Petersen J."/>
            <person name="Kyrpides N.C."/>
            <person name="Goker M."/>
            <person name="Klenk H.P."/>
        </authorList>
    </citation>
    <scope>NUCLEOTIDE SEQUENCE [LARGE SCALE GENOMIC DNA]</scope>
    <source>
        <strain evidence="3">DSM 16094</strain>
    </source>
</reference>
<accession>S9R0C9</accession>
<keyword evidence="1" id="KW-0732">Signal</keyword>
<dbReference type="HOGENOM" id="CLU_1353824_0_0_5"/>
<dbReference type="eggNOG" id="ENOG5033P4B">
    <property type="taxonomic scope" value="Bacteria"/>
</dbReference>
<feature type="signal peptide" evidence="1">
    <location>
        <begin position="1"/>
        <end position="21"/>
    </location>
</feature>
<organism evidence="2 3">
    <name type="scientific">Salipiger mucosus DSM 16094</name>
    <dbReference type="NCBI Taxonomy" id="1123237"/>
    <lineage>
        <taxon>Bacteria</taxon>
        <taxon>Pseudomonadati</taxon>
        <taxon>Pseudomonadota</taxon>
        <taxon>Alphaproteobacteria</taxon>
        <taxon>Rhodobacterales</taxon>
        <taxon>Roseobacteraceae</taxon>
        <taxon>Salipiger</taxon>
    </lineage>
</organism>
<name>S9R0C9_9RHOB</name>
<evidence type="ECO:0000256" key="1">
    <source>
        <dbReference type="SAM" id="SignalP"/>
    </source>
</evidence>
<dbReference type="STRING" id="1123237.Salmuc_02706"/>
<evidence type="ECO:0000313" key="2">
    <source>
        <dbReference type="EMBL" id="EPX85327.1"/>
    </source>
</evidence>